<dbReference type="SMART" id="SM00082">
    <property type="entry name" value="LRRCT"/>
    <property type="match status" value="1"/>
</dbReference>
<organism evidence="5 6">
    <name type="scientific">Owenia fusiformis</name>
    <name type="common">Polychaete worm</name>
    <dbReference type="NCBI Taxonomy" id="6347"/>
    <lineage>
        <taxon>Eukaryota</taxon>
        <taxon>Metazoa</taxon>
        <taxon>Spiralia</taxon>
        <taxon>Lophotrochozoa</taxon>
        <taxon>Annelida</taxon>
        <taxon>Polychaeta</taxon>
        <taxon>Sedentaria</taxon>
        <taxon>Canalipalpata</taxon>
        <taxon>Sabellida</taxon>
        <taxon>Oweniida</taxon>
        <taxon>Oweniidae</taxon>
        <taxon>Owenia</taxon>
    </lineage>
</organism>
<dbReference type="InterPro" id="IPR013783">
    <property type="entry name" value="Ig-like_fold"/>
</dbReference>
<dbReference type="Gene3D" id="2.60.40.10">
    <property type="entry name" value="Immunoglobulins"/>
    <property type="match status" value="1"/>
</dbReference>
<evidence type="ECO:0000256" key="1">
    <source>
        <dbReference type="ARBA" id="ARBA00022614"/>
    </source>
</evidence>
<keyword evidence="4" id="KW-0325">Glycoprotein</keyword>
<dbReference type="SMART" id="SM00369">
    <property type="entry name" value="LRR_TYP"/>
    <property type="match status" value="7"/>
</dbReference>
<dbReference type="InterPro" id="IPR036179">
    <property type="entry name" value="Ig-like_dom_sf"/>
</dbReference>
<dbReference type="AlphaFoldDB" id="A0A8J1TT72"/>
<reference evidence="5" key="1">
    <citation type="submission" date="2022-03" db="EMBL/GenBank/DDBJ databases">
        <authorList>
            <person name="Martin C."/>
        </authorList>
    </citation>
    <scope>NUCLEOTIDE SEQUENCE</scope>
</reference>
<evidence type="ECO:0000313" key="6">
    <source>
        <dbReference type="Proteomes" id="UP000749559"/>
    </source>
</evidence>
<evidence type="ECO:0000256" key="4">
    <source>
        <dbReference type="ARBA" id="ARBA00023180"/>
    </source>
</evidence>
<dbReference type="InterPro" id="IPR000372">
    <property type="entry name" value="LRRNT"/>
</dbReference>
<dbReference type="PANTHER" id="PTHR45842">
    <property type="entry name" value="SYNAPTIC ADHESION-LIKE MOLECULE SALM"/>
    <property type="match status" value="1"/>
</dbReference>
<dbReference type="InterPro" id="IPR003591">
    <property type="entry name" value="Leu-rich_rpt_typical-subtyp"/>
</dbReference>
<dbReference type="SUPFAM" id="SSF52058">
    <property type="entry name" value="L domain-like"/>
    <property type="match status" value="1"/>
</dbReference>
<evidence type="ECO:0000313" key="5">
    <source>
        <dbReference type="EMBL" id="CAH1775813.1"/>
    </source>
</evidence>
<dbReference type="InterPro" id="IPR001611">
    <property type="entry name" value="Leu-rich_rpt"/>
</dbReference>
<evidence type="ECO:0000256" key="3">
    <source>
        <dbReference type="ARBA" id="ARBA00022737"/>
    </source>
</evidence>
<keyword evidence="1" id="KW-0433">Leucine-rich repeat</keyword>
<dbReference type="Pfam" id="PF13855">
    <property type="entry name" value="LRR_8"/>
    <property type="match status" value="3"/>
</dbReference>
<dbReference type="SMART" id="SM00013">
    <property type="entry name" value="LRRNT"/>
    <property type="match status" value="1"/>
</dbReference>
<dbReference type="PANTHER" id="PTHR45842:SF12">
    <property type="entry name" value="KEKKON 5, ISOFORM A"/>
    <property type="match status" value="1"/>
</dbReference>
<keyword evidence="2" id="KW-0732">Signal</keyword>
<protein>
    <submittedName>
        <fullName evidence="5">Uncharacterized protein</fullName>
    </submittedName>
</protein>
<gene>
    <name evidence="5" type="ORF">OFUS_LOCUS3065</name>
</gene>
<dbReference type="FunFam" id="3.80.10.10:FF:000082">
    <property type="entry name" value="Leucine-rich repeat-containing 24"/>
    <property type="match status" value="1"/>
</dbReference>
<dbReference type="FunFam" id="3.80.10.10:FF:001360">
    <property type="entry name" value="Uncharacterized protein"/>
    <property type="match status" value="1"/>
</dbReference>
<dbReference type="InterPro" id="IPR000483">
    <property type="entry name" value="Cys-rich_flank_reg_C"/>
</dbReference>
<dbReference type="OrthoDB" id="8948968at2759"/>
<accession>A0A8J1TT72</accession>
<dbReference type="InterPro" id="IPR050467">
    <property type="entry name" value="LRFN"/>
</dbReference>
<dbReference type="Proteomes" id="UP000749559">
    <property type="component" value="Unassembled WGS sequence"/>
</dbReference>
<dbReference type="InterPro" id="IPR032675">
    <property type="entry name" value="LRR_dom_sf"/>
</dbReference>
<name>A0A8J1TT72_OWEFU</name>
<comment type="caution">
    <text evidence="5">The sequence shown here is derived from an EMBL/GenBank/DDBJ whole genome shotgun (WGS) entry which is preliminary data.</text>
</comment>
<dbReference type="Gene3D" id="3.80.10.10">
    <property type="entry name" value="Ribonuclease Inhibitor"/>
    <property type="match status" value="2"/>
</dbReference>
<keyword evidence="3" id="KW-0677">Repeat</keyword>
<sequence length="446" mass="50060">MKLACWKSLKRGCGVMNTAERLLVVLLILIVICDAGFPCPSECQCTTFTRNVNCEFRKLTIIPLGLPGYTEFLYLPSNNISTLENPHAFHGLVAIRVLILRHNAMRTINKGIFRTLKTLVTLDLSSNMLTRVNKGMFYRLSNLTHLYLSNNRLGEGGVEASAFTDTPNLEYLSLRNNGISYLHDDVFKGLNKLLTLNLGENKLGTLDDYIFKFSPNLANLYIDSNRITVISREFRKLKHMKVLNLNNNNIQTLLHDTIPQTLGLNLHIKENPFHCSCEMKWIKRTIKETAMKVDGYCLTPEILNGKHFAQILEQDFACKQPQFVNHNPCRVTREGSKVTALCTAAGNPAPTISCTSPYGVNHVQKPSSDKSVNRTIASWKFDLSNPAMKKDFFTCNASNIAGHMSQPVQLIFVAQTRSGTSGVDSNTMNILTILILTICIFQIKVR</sequence>
<evidence type="ECO:0000256" key="2">
    <source>
        <dbReference type="ARBA" id="ARBA00022729"/>
    </source>
</evidence>
<keyword evidence="6" id="KW-1185">Reference proteome</keyword>
<dbReference type="EMBL" id="CAIIXF020000001">
    <property type="protein sequence ID" value="CAH1775813.1"/>
    <property type="molecule type" value="Genomic_DNA"/>
</dbReference>
<proteinExistence type="predicted"/>
<dbReference type="SUPFAM" id="SSF48726">
    <property type="entry name" value="Immunoglobulin"/>
    <property type="match status" value="1"/>
</dbReference>